<evidence type="ECO:0000313" key="16">
    <source>
        <dbReference type="EMBL" id="QHA00786.1"/>
    </source>
</evidence>
<dbReference type="InterPro" id="IPR006203">
    <property type="entry name" value="GHMP_knse_ATP-bd_CS"/>
</dbReference>
<dbReference type="NCBIfam" id="TIGR00191">
    <property type="entry name" value="thrB"/>
    <property type="match status" value="1"/>
</dbReference>
<feature type="binding site" evidence="13">
    <location>
        <begin position="85"/>
        <end position="95"/>
    </location>
    <ligand>
        <name>ATP</name>
        <dbReference type="ChEBI" id="CHEBI:30616"/>
    </ligand>
</feature>
<dbReference type="PANTHER" id="PTHR20861">
    <property type="entry name" value="HOMOSERINE/4-DIPHOSPHOCYTIDYL-2-C-METHYL-D-ERYTHRITOL KINASE"/>
    <property type="match status" value="1"/>
</dbReference>
<keyword evidence="5 13" id="KW-0028">Amino-acid biosynthesis</keyword>
<dbReference type="GO" id="GO:0004413">
    <property type="term" value="F:homoserine kinase activity"/>
    <property type="evidence" value="ECO:0007669"/>
    <property type="project" value="UniProtKB-UniRule"/>
</dbReference>
<dbReference type="GO" id="GO:0005737">
    <property type="term" value="C:cytoplasm"/>
    <property type="evidence" value="ECO:0007669"/>
    <property type="project" value="UniProtKB-SubCell"/>
</dbReference>
<evidence type="ECO:0000256" key="11">
    <source>
        <dbReference type="ARBA" id="ARBA00049375"/>
    </source>
</evidence>
<dbReference type="GO" id="GO:0009088">
    <property type="term" value="P:threonine biosynthetic process"/>
    <property type="evidence" value="ECO:0007669"/>
    <property type="project" value="UniProtKB-UniRule"/>
</dbReference>
<dbReference type="Gene3D" id="3.30.70.890">
    <property type="entry name" value="GHMP kinase, C-terminal domain"/>
    <property type="match status" value="1"/>
</dbReference>
<comment type="function">
    <text evidence="12 13">Catalyzes the ATP-dependent phosphorylation of L-homoserine to L-homoserine phosphate.</text>
</comment>
<sequence length="299" mass="32006">MFQVKVPATSANLGPGFDCMGLALRLYNYIQAEESEKLEIILKGTYTSNIPANEKNLLWKTACKLWQKIDFQPRPLKITLESHVPPARGLGSSSTAVVGGLIIANAVAGNPLNRLQLLEVASEIEGHPDNVSPALCGGITLTVMDENKLIPRTLAKFPKFKAVVVIPDILVETEKARGILPASVSRTDVIFNASRVGLLVDAFIKEEYDLLAIATQDRIHQNQRASLIPGMPEALKSAVLAGAYGAALSGSGPTLIAFCPHGKEDQIALTMKGVLQENGLPSEALTLDIDSEGAVLTEF</sequence>
<dbReference type="PANTHER" id="PTHR20861:SF1">
    <property type="entry name" value="HOMOSERINE KINASE"/>
    <property type="match status" value="1"/>
</dbReference>
<dbReference type="Proteomes" id="UP000430508">
    <property type="component" value="Chromosome"/>
</dbReference>
<evidence type="ECO:0000256" key="7">
    <source>
        <dbReference type="ARBA" id="ARBA00022697"/>
    </source>
</evidence>
<comment type="subcellular location">
    <subcellularLocation>
        <location evidence="13">Cytoplasm</location>
    </subcellularLocation>
</comment>
<dbReference type="PIRSF" id="PIRSF000676">
    <property type="entry name" value="Homoser_kin"/>
    <property type="match status" value="1"/>
</dbReference>
<dbReference type="NCBIfam" id="NF002288">
    <property type="entry name" value="PRK01212.1-4"/>
    <property type="match status" value="1"/>
</dbReference>
<keyword evidence="6 13" id="KW-0808">Transferase</keyword>
<evidence type="ECO:0000256" key="9">
    <source>
        <dbReference type="ARBA" id="ARBA00022777"/>
    </source>
</evidence>
<proteinExistence type="inferred from homology"/>
<dbReference type="HAMAP" id="MF_00384">
    <property type="entry name" value="Homoser_kinase"/>
    <property type="match status" value="1"/>
</dbReference>
<feature type="domain" description="GHMP kinase C-terminal" evidence="15">
    <location>
        <begin position="205"/>
        <end position="271"/>
    </location>
</feature>
<gene>
    <name evidence="13" type="primary">thrB</name>
    <name evidence="16" type="ORF">GQ588_09140</name>
</gene>
<accession>A0A857DKY1</accession>
<dbReference type="Gene3D" id="3.30.230.10">
    <property type="match status" value="1"/>
</dbReference>
<dbReference type="InterPro" id="IPR006204">
    <property type="entry name" value="GHMP_kinase_N_dom"/>
</dbReference>
<dbReference type="SUPFAM" id="SSF55060">
    <property type="entry name" value="GHMP Kinase, C-terminal domain"/>
    <property type="match status" value="1"/>
</dbReference>
<dbReference type="Pfam" id="PF08544">
    <property type="entry name" value="GHMP_kinases_C"/>
    <property type="match status" value="1"/>
</dbReference>
<dbReference type="PRINTS" id="PR00958">
    <property type="entry name" value="HOMSERKINASE"/>
</dbReference>
<keyword evidence="9 13" id="KW-0418">Kinase</keyword>
<dbReference type="InterPro" id="IPR000870">
    <property type="entry name" value="Homoserine_kinase"/>
</dbReference>
<dbReference type="RefSeq" id="WP_019226455.1">
    <property type="nucleotide sequence ID" value="NZ_CP046996.1"/>
</dbReference>
<dbReference type="EMBL" id="CP046996">
    <property type="protein sequence ID" value="QHA00786.1"/>
    <property type="molecule type" value="Genomic_DNA"/>
</dbReference>
<dbReference type="GO" id="GO:0005524">
    <property type="term" value="F:ATP binding"/>
    <property type="evidence" value="ECO:0007669"/>
    <property type="project" value="UniProtKB-UniRule"/>
</dbReference>
<evidence type="ECO:0000256" key="1">
    <source>
        <dbReference type="ARBA" id="ARBA00005015"/>
    </source>
</evidence>
<keyword evidence="13" id="KW-0963">Cytoplasm</keyword>
<comment type="similarity">
    <text evidence="2 13">Belongs to the GHMP kinase family. Homoserine kinase subfamily.</text>
</comment>
<dbReference type="EC" id="2.7.1.39" evidence="3 13"/>
<dbReference type="InterPro" id="IPR036554">
    <property type="entry name" value="GHMP_kinase_C_sf"/>
</dbReference>
<evidence type="ECO:0000256" key="4">
    <source>
        <dbReference type="ARBA" id="ARBA00017858"/>
    </source>
</evidence>
<dbReference type="InterPro" id="IPR013750">
    <property type="entry name" value="GHMP_kinase_C_dom"/>
</dbReference>
<dbReference type="Pfam" id="PF00288">
    <property type="entry name" value="GHMP_kinases_N"/>
    <property type="match status" value="1"/>
</dbReference>
<keyword evidence="10 13" id="KW-0067">ATP-binding</keyword>
<dbReference type="InterPro" id="IPR014721">
    <property type="entry name" value="Ribsml_uS5_D2-typ_fold_subgr"/>
</dbReference>
<evidence type="ECO:0000313" key="17">
    <source>
        <dbReference type="Proteomes" id="UP000430508"/>
    </source>
</evidence>
<keyword evidence="7 13" id="KW-0791">Threonine biosynthesis</keyword>
<evidence type="ECO:0000256" key="10">
    <source>
        <dbReference type="ARBA" id="ARBA00022840"/>
    </source>
</evidence>
<evidence type="ECO:0000256" key="3">
    <source>
        <dbReference type="ARBA" id="ARBA00012078"/>
    </source>
</evidence>
<organism evidence="16 17">
    <name type="scientific">Dehalobacter restrictus</name>
    <dbReference type="NCBI Taxonomy" id="55583"/>
    <lineage>
        <taxon>Bacteria</taxon>
        <taxon>Bacillati</taxon>
        <taxon>Bacillota</taxon>
        <taxon>Clostridia</taxon>
        <taxon>Eubacteriales</taxon>
        <taxon>Desulfitobacteriaceae</taxon>
        <taxon>Dehalobacter</taxon>
    </lineage>
</organism>
<reference evidence="16 17" key="1">
    <citation type="submission" date="2019-12" db="EMBL/GenBank/DDBJ databases">
        <title>Sequence classification of anaerobic respiratory reductive dehalogenases: First we see many, then we see few.</title>
        <authorList>
            <person name="Molenda O."/>
            <person name="Puentes Jacome L.A."/>
            <person name="Cao X."/>
            <person name="Nesbo C.L."/>
            <person name="Tang S."/>
            <person name="Morson N."/>
            <person name="Patron J."/>
            <person name="Lomheim L."/>
            <person name="Wishart D.S."/>
            <person name="Edwards E.A."/>
        </authorList>
    </citation>
    <scope>NUCLEOTIDE SEQUENCE [LARGE SCALE GENOMIC DNA]</scope>
    <source>
        <strain evidence="16 17">12DCA</strain>
    </source>
</reference>
<evidence type="ECO:0000256" key="13">
    <source>
        <dbReference type="HAMAP-Rule" id="MF_00384"/>
    </source>
</evidence>
<dbReference type="PROSITE" id="PS00627">
    <property type="entry name" value="GHMP_KINASES_ATP"/>
    <property type="match status" value="1"/>
</dbReference>
<evidence type="ECO:0000256" key="6">
    <source>
        <dbReference type="ARBA" id="ARBA00022679"/>
    </source>
</evidence>
<evidence type="ECO:0000256" key="12">
    <source>
        <dbReference type="ARBA" id="ARBA00049954"/>
    </source>
</evidence>
<evidence type="ECO:0000256" key="8">
    <source>
        <dbReference type="ARBA" id="ARBA00022741"/>
    </source>
</evidence>
<dbReference type="AlphaFoldDB" id="A0A857DKY1"/>
<evidence type="ECO:0000256" key="2">
    <source>
        <dbReference type="ARBA" id="ARBA00007370"/>
    </source>
</evidence>
<feature type="domain" description="GHMP kinase N-terminal" evidence="14">
    <location>
        <begin position="56"/>
        <end position="138"/>
    </location>
</feature>
<evidence type="ECO:0000259" key="15">
    <source>
        <dbReference type="Pfam" id="PF08544"/>
    </source>
</evidence>
<name>A0A857DKY1_9FIRM</name>
<keyword evidence="8 13" id="KW-0547">Nucleotide-binding</keyword>
<dbReference type="InterPro" id="IPR020568">
    <property type="entry name" value="Ribosomal_Su5_D2-typ_SF"/>
</dbReference>
<comment type="pathway">
    <text evidence="1 13">Amino-acid biosynthesis; L-threonine biosynthesis; L-threonine from L-aspartate: step 4/5.</text>
</comment>
<protein>
    <recommendedName>
        <fullName evidence="4 13">Homoserine kinase</fullName>
        <shortName evidence="13">HK</shortName>
        <shortName evidence="13">HSK</shortName>
        <ecNumber evidence="3 13">2.7.1.39</ecNumber>
    </recommendedName>
</protein>
<comment type="catalytic activity">
    <reaction evidence="11 13">
        <text>L-homoserine + ATP = O-phospho-L-homoserine + ADP + H(+)</text>
        <dbReference type="Rhea" id="RHEA:13985"/>
        <dbReference type="ChEBI" id="CHEBI:15378"/>
        <dbReference type="ChEBI" id="CHEBI:30616"/>
        <dbReference type="ChEBI" id="CHEBI:57476"/>
        <dbReference type="ChEBI" id="CHEBI:57590"/>
        <dbReference type="ChEBI" id="CHEBI:456216"/>
        <dbReference type="EC" id="2.7.1.39"/>
    </reaction>
</comment>
<evidence type="ECO:0000259" key="14">
    <source>
        <dbReference type="Pfam" id="PF00288"/>
    </source>
</evidence>
<evidence type="ECO:0000256" key="5">
    <source>
        <dbReference type="ARBA" id="ARBA00022605"/>
    </source>
</evidence>
<dbReference type="UniPathway" id="UPA00050">
    <property type="reaction ID" value="UER00064"/>
</dbReference>
<dbReference type="SUPFAM" id="SSF54211">
    <property type="entry name" value="Ribosomal protein S5 domain 2-like"/>
    <property type="match status" value="1"/>
</dbReference>